<feature type="compositionally biased region" description="Basic and acidic residues" evidence="2">
    <location>
        <begin position="901"/>
        <end position="917"/>
    </location>
</feature>
<dbReference type="EMBL" id="VYYT01000378">
    <property type="protein sequence ID" value="KAK2738673.1"/>
    <property type="molecule type" value="Genomic_DNA"/>
</dbReference>
<accession>A0AAD9Y473</accession>
<feature type="coiled-coil region" evidence="1">
    <location>
        <begin position="552"/>
        <end position="579"/>
    </location>
</feature>
<feature type="region of interest" description="Disordered" evidence="2">
    <location>
        <begin position="881"/>
        <end position="936"/>
    </location>
</feature>
<feature type="compositionally biased region" description="Basic and acidic residues" evidence="2">
    <location>
        <begin position="679"/>
        <end position="691"/>
    </location>
</feature>
<keyword evidence="1" id="KW-0175">Coiled coil</keyword>
<gene>
    <name evidence="3" type="ORF">CKAH01_07363</name>
</gene>
<evidence type="ECO:0000313" key="4">
    <source>
        <dbReference type="Proteomes" id="UP001281614"/>
    </source>
</evidence>
<name>A0AAD9Y473_COLKA</name>
<organism evidence="3 4">
    <name type="scientific">Colletotrichum kahawae</name>
    <name type="common">Coffee berry disease fungus</name>
    <dbReference type="NCBI Taxonomy" id="34407"/>
    <lineage>
        <taxon>Eukaryota</taxon>
        <taxon>Fungi</taxon>
        <taxon>Dikarya</taxon>
        <taxon>Ascomycota</taxon>
        <taxon>Pezizomycotina</taxon>
        <taxon>Sordariomycetes</taxon>
        <taxon>Hypocreomycetidae</taxon>
        <taxon>Glomerellales</taxon>
        <taxon>Glomerellaceae</taxon>
        <taxon>Colletotrichum</taxon>
        <taxon>Colletotrichum gloeosporioides species complex</taxon>
    </lineage>
</organism>
<dbReference type="AlphaFoldDB" id="A0AAD9Y473"/>
<protein>
    <submittedName>
        <fullName evidence="3">Uncharacterized protein</fullName>
    </submittedName>
</protein>
<proteinExistence type="predicted"/>
<feature type="compositionally biased region" description="Polar residues" evidence="2">
    <location>
        <begin position="502"/>
        <end position="512"/>
    </location>
</feature>
<comment type="caution">
    <text evidence="3">The sequence shown here is derived from an EMBL/GenBank/DDBJ whole genome shotgun (WGS) entry which is preliminary data.</text>
</comment>
<sequence length="936" mass="103766">MAMQPATLPAMGCEPMNVNMQLSHGTLVHDGRSLDGQEYQRGDSVAIIDNGSNEDLKDSVHVLNLRNNQYMLVLLKSVCWVPTHTEQRSGATFLITMYGPSLDFRQPGDSQRRLGNRGIVSLLGSSVYVAREIIFEGNPSRAVLDATDRVSTFTVQWDALSVDAIQQPALTPSSSCASSRSPSESGDDVPVMHFYRHQGRRDSAIEIRDPESPVYKSTATHTQTSPKPLFTRSAFFATKQNTRISTDAPTHRQLCGSASWSDLGSDDEPAFDVDGSFNLDAGCPATLDFCSEGFQLNGMHTEGDLQVNFVFMQQNEGDNYVGTHPEQQRPDNTTQNHMWAAPGMQAGQDQDQAWNTLQMPQQQLAEMRQPHMPTPQRQQQLPPRQEVHTEYYDQYRMMEDPNRAHGQNLGQHEHLETPTMHGQRAEYAQAQQLPQATGPHPGQGFQMQPRYAEQPNRLPVPAPAAVPFSMPQEVHVIQSNRHEPRPPYALPSNYSPVHEGSLPSTSHSQQPRRSPLPDESRSSSARGTPVIRRAKPQPAQTFTPTAMVNSFRQSTQNHLAALERHCEQLQQVNDDHVRKAHETLQAARRAAEESSQTLGLLQPISGIPFQGTERRLQALSDQIAAAMQNLLPEASEPPATPEEGIKQLNQKVQALKEFIEYVEGVHPEVVKRAQASAEAKSKTGDKSRLENKNAPVTTGGRVPSAPASVSSQMGASDDDSCRWVDGQATPPPDRSSALAQNRDHSRLFRDMTNGHSRVRQESRVATSDLYATAAYSRPSSHMNSPVTSHPAPAESNHGFFQQPLPTPVQQSIPLSDYAMQSRPIPTYTPPTSAEMMRPMQAISGMPPQHYTTQQENPFCLRPAQQDCMYPTSAAEISQAGYAPRSPVYPPNGAGPQPGYYHDVRSGLPERRTMRQERPAPYSLNYRGDQRRRRGSQ</sequence>
<evidence type="ECO:0000256" key="1">
    <source>
        <dbReference type="SAM" id="Coils"/>
    </source>
</evidence>
<dbReference type="Proteomes" id="UP001281614">
    <property type="component" value="Unassembled WGS sequence"/>
</dbReference>
<keyword evidence="4" id="KW-1185">Reference proteome</keyword>
<evidence type="ECO:0000313" key="3">
    <source>
        <dbReference type="EMBL" id="KAK2738673.1"/>
    </source>
</evidence>
<evidence type="ECO:0000256" key="2">
    <source>
        <dbReference type="SAM" id="MobiDB-lite"/>
    </source>
</evidence>
<reference evidence="3" key="1">
    <citation type="submission" date="2023-02" db="EMBL/GenBank/DDBJ databases">
        <title>Colletotrichum kahawae CIFC_Que2 genome sequencing and assembly.</title>
        <authorList>
            <person name="Baroncelli R."/>
        </authorList>
    </citation>
    <scope>NUCLEOTIDE SEQUENCE</scope>
    <source>
        <strain evidence="3">CIFC_Que2</strain>
    </source>
</reference>
<feature type="region of interest" description="Disordered" evidence="2">
    <location>
        <begin position="674"/>
        <end position="744"/>
    </location>
</feature>
<feature type="region of interest" description="Disordered" evidence="2">
    <location>
        <begin position="479"/>
        <end position="543"/>
    </location>
</feature>